<comment type="similarity">
    <text evidence="6 16">Belongs to the purine/pyrimidine phosphoribosyltransferase family.</text>
</comment>
<dbReference type="PANTHER" id="PTHR43340:SF1">
    <property type="entry name" value="HYPOXANTHINE PHOSPHORIBOSYLTRANSFERASE"/>
    <property type="match status" value="1"/>
</dbReference>
<evidence type="ECO:0000256" key="16">
    <source>
        <dbReference type="RuleBase" id="RU364099"/>
    </source>
</evidence>
<gene>
    <name evidence="18" type="ORF">SAMN05216454_103157</name>
</gene>
<evidence type="ECO:0000256" key="10">
    <source>
        <dbReference type="ARBA" id="ARBA00022723"/>
    </source>
</evidence>
<evidence type="ECO:0000313" key="19">
    <source>
        <dbReference type="Proteomes" id="UP000199512"/>
    </source>
</evidence>
<dbReference type="UniPathway" id="UPA00591">
    <property type="reaction ID" value="UER00648"/>
</dbReference>
<protein>
    <recommendedName>
        <fullName evidence="16">Hypoxanthine phosphoribosyltransferase</fullName>
        <ecNumber evidence="16">2.4.2.8</ecNumber>
    </recommendedName>
</protein>
<dbReference type="GO" id="GO:0052657">
    <property type="term" value="F:guanine phosphoribosyltransferase activity"/>
    <property type="evidence" value="ECO:0007669"/>
    <property type="project" value="RHEA"/>
</dbReference>
<dbReference type="SUPFAM" id="SSF53271">
    <property type="entry name" value="PRTase-like"/>
    <property type="match status" value="1"/>
</dbReference>
<dbReference type="EMBL" id="FODF01000003">
    <property type="protein sequence ID" value="SEN41788.1"/>
    <property type="molecule type" value="Genomic_DNA"/>
</dbReference>
<dbReference type="GO" id="GO:0005829">
    <property type="term" value="C:cytosol"/>
    <property type="evidence" value="ECO:0007669"/>
    <property type="project" value="TreeGrafter"/>
</dbReference>
<evidence type="ECO:0000256" key="11">
    <source>
        <dbReference type="ARBA" id="ARBA00022726"/>
    </source>
</evidence>
<dbReference type="GO" id="GO:0032263">
    <property type="term" value="P:GMP salvage"/>
    <property type="evidence" value="ECO:0007669"/>
    <property type="project" value="TreeGrafter"/>
</dbReference>
<evidence type="ECO:0000256" key="15">
    <source>
        <dbReference type="ARBA" id="ARBA00049402"/>
    </source>
</evidence>
<evidence type="ECO:0000256" key="13">
    <source>
        <dbReference type="ARBA" id="ARBA00022842"/>
    </source>
</evidence>
<organism evidence="18 19">
    <name type="scientific">Peptostreptococcus russellii</name>
    <dbReference type="NCBI Taxonomy" id="215200"/>
    <lineage>
        <taxon>Bacteria</taxon>
        <taxon>Bacillati</taxon>
        <taxon>Bacillota</taxon>
        <taxon>Clostridia</taxon>
        <taxon>Peptostreptococcales</taxon>
        <taxon>Peptostreptococcaceae</taxon>
        <taxon>Peptostreptococcus</taxon>
    </lineage>
</organism>
<dbReference type="EC" id="2.4.2.8" evidence="16"/>
<proteinExistence type="inferred from homology"/>
<keyword evidence="13 16" id="KW-0460">Magnesium</keyword>
<evidence type="ECO:0000259" key="17">
    <source>
        <dbReference type="Pfam" id="PF00156"/>
    </source>
</evidence>
<keyword evidence="7 16" id="KW-0963">Cytoplasm</keyword>
<dbReference type="NCBIfam" id="TIGR01203">
    <property type="entry name" value="HGPRTase"/>
    <property type="match status" value="1"/>
</dbReference>
<evidence type="ECO:0000256" key="8">
    <source>
        <dbReference type="ARBA" id="ARBA00022676"/>
    </source>
</evidence>
<dbReference type="PANTHER" id="PTHR43340">
    <property type="entry name" value="HYPOXANTHINE-GUANINE PHOSPHORIBOSYLTRANSFERASE"/>
    <property type="match status" value="1"/>
</dbReference>
<dbReference type="InterPro" id="IPR005904">
    <property type="entry name" value="Hxn_phspho_trans"/>
</dbReference>
<dbReference type="RefSeq" id="WP_091974627.1">
    <property type="nucleotide sequence ID" value="NZ_CAUWDX010000013.1"/>
</dbReference>
<dbReference type="GO" id="GO:0032264">
    <property type="term" value="P:IMP salvage"/>
    <property type="evidence" value="ECO:0007669"/>
    <property type="project" value="UniProtKB-UniPathway"/>
</dbReference>
<keyword evidence="12 16" id="KW-0547">Nucleotide-binding</keyword>
<dbReference type="InterPro" id="IPR050408">
    <property type="entry name" value="HGPRT"/>
</dbReference>
<dbReference type="OrthoDB" id="9802824at2"/>
<dbReference type="GO" id="GO:0006178">
    <property type="term" value="P:guanine salvage"/>
    <property type="evidence" value="ECO:0007669"/>
    <property type="project" value="TreeGrafter"/>
</dbReference>
<dbReference type="GO" id="GO:0046100">
    <property type="term" value="P:hypoxanthine metabolic process"/>
    <property type="evidence" value="ECO:0007669"/>
    <property type="project" value="TreeGrafter"/>
</dbReference>
<dbReference type="GO" id="GO:0006166">
    <property type="term" value="P:purine ribonucleoside salvage"/>
    <property type="evidence" value="ECO:0007669"/>
    <property type="project" value="UniProtKB-KW"/>
</dbReference>
<dbReference type="GO" id="GO:0000287">
    <property type="term" value="F:magnesium ion binding"/>
    <property type="evidence" value="ECO:0007669"/>
    <property type="project" value="TreeGrafter"/>
</dbReference>
<evidence type="ECO:0000256" key="4">
    <source>
        <dbReference type="ARBA" id="ARBA00004669"/>
    </source>
</evidence>
<evidence type="ECO:0000256" key="3">
    <source>
        <dbReference type="ARBA" id="ARBA00004496"/>
    </source>
</evidence>
<feature type="domain" description="Phosphoribosyltransferase" evidence="17">
    <location>
        <begin position="17"/>
        <end position="163"/>
    </location>
</feature>
<reference evidence="18 19" key="1">
    <citation type="submission" date="2016-10" db="EMBL/GenBank/DDBJ databases">
        <authorList>
            <person name="de Groot N.N."/>
        </authorList>
    </citation>
    <scope>NUCLEOTIDE SEQUENCE [LARGE SCALE GENOMIC DNA]</scope>
    <source>
        <strain evidence="18 19">Calf135</strain>
    </source>
</reference>
<evidence type="ECO:0000256" key="6">
    <source>
        <dbReference type="ARBA" id="ARBA00008391"/>
    </source>
</evidence>
<evidence type="ECO:0000256" key="14">
    <source>
        <dbReference type="ARBA" id="ARBA00048811"/>
    </source>
</evidence>
<sequence>MNIEERKWEVMLSESDLKERIAEMGKELKKDYDGKNLLVIALLKGSFIFCADLVRSIDIPQLKVNFMTTSSYGDGFSSAGKVKVQSDITLNDITDYDVLIVDDIADTANTMDFVVKHITKKNPKSLKTCVLLDKPSRRQVDFVPDYCGFSIEDKFVVGYGFDFEDRYRNVPYIFNVTDELR</sequence>
<dbReference type="AlphaFoldDB" id="A0A1H8GEQ5"/>
<dbReference type="Proteomes" id="UP000199512">
    <property type="component" value="Unassembled WGS sequence"/>
</dbReference>
<evidence type="ECO:0000256" key="5">
    <source>
        <dbReference type="ARBA" id="ARBA00004676"/>
    </source>
</evidence>
<keyword evidence="10 16" id="KW-0479">Metal-binding</keyword>
<comment type="subcellular location">
    <subcellularLocation>
        <location evidence="3 16">Cytoplasm</location>
    </subcellularLocation>
</comment>
<dbReference type="GO" id="GO:0004422">
    <property type="term" value="F:hypoxanthine phosphoribosyltransferase activity"/>
    <property type="evidence" value="ECO:0007669"/>
    <property type="project" value="InterPro"/>
</dbReference>
<name>A0A1H8GEQ5_9FIRM</name>
<keyword evidence="9 16" id="KW-0808">Transferase</keyword>
<evidence type="ECO:0000256" key="12">
    <source>
        <dbReference type="ARBA" id="ARBA00022741"/>
    </source>
</evidence>
<keyword evidence="11 16" id="KW-0660">Purine salvage</keyword>
<keyword evidence="19" id="KW-1185">Reference proteome</keyword>
<comment type="catalytic activity">
    <reaction evidence="14">
        <text>GMP + diphosphate = guanine + 5-phospho-alpha-D-ribose 1-diphosphate</text>
        <dbReference type="Rhea" id="RHEA:25424"/>
        <dbReference type="ChEBI" id="CHEBI:16235"/>
        <dbReference type="ChEBI" id="CHEBI:33019"/>
        <dbReference type="ChEBI" id="CHEBI:58017"/>
        <dbReference type="ChEBI" id="CHEBI:58115"/>
        <dbReference type="EC" id="2.4.2.8"/>
    </reaction>
    <physiologicalReaction direction="right-to-left" evidence="14">
        <dbReference type="Rhea" id="RHEA:25426"/>
    </physiologicalReaction>
</comment>
<dbReference type="STRING" id="215200.SAMN05216454_103157"/>
<dbReference type="CDD" id="cd06223">
    <property type="entry name" value="PRTases_typeI"/>
    <property type="match status" value="1"/>
</dbReference>
<evidence type="ECO:0000256" key="7">
    <source>
        <dbReference type="ARBA" id="ARBA00022490"/>
    </source>
</evidence>
<dbReference type="InterPro" id="IPR029057">
    <property type="entry name" value="PRTase-like"/>
</dbReference>
<dbReference type="Gene3D" id="3.40.50.2020">
    <property type="match status" value="1"/>
</dbReference>
<dbReference type="Pfam" id="PF00156">
    <property type="entry name" value="Pribosyltran"/>
    <property type="match status" value="1"/>
</dbReference>
<dbReference type="InterPro" id="IPR000836">
    <property type="entry name" value="PRTase_dom"/>
</dbReference>
<keyword evidence="8 16" id="KW-0328">Glycosyltransferase</keyword>
<dbReference type="FunFam" id="3.40.50.2020:FF:000006">
    <property type="entry name" value="Hypoxanthine phosphoribosyltransferase"/>
    <property type="match status" value="1"/>
</dbReference>
<accession>A0A1H8GEQ5</accession>
<evidence type="ECO:0000256" key="9">
    <source>
        <dbReference type="ARBA" id="ARBA00022679"/>
    </source>
</evidence>
<comment type="pathway">
    <text evidence="4 16">Purine metabolism; IMP biosynthesis via salvage pathway; IMP from hypoxanthine: step 1/1.</text>
</comment>
<comment type="catalytic activity">
    <reaction evidence="15">
        <text>IMP + diphosphate = hypoxanthine + 5-phospho-alpha-D-ribose 1-diphosphate</text>
        <dbReference type="Rhea" id="RHEA:17973"/>
        <dbReference type="ChEBI" id="CHEBI:17368"/>
        <dbReference type="ChEBI" id="CHEBI:33019"/>
        <dbReference type="ChEBI" id="CHEBI:58017"/>
        <dbReference type="ChEBI" id="CHEBI:58053"/>
        <dbReference type="EC" id="2.4.2.8"/>
    </reaction>
    <physiologicalReaction direction="right-to-left" evidence="15">
        <dbReference type="Rhea" id="RHEA:17975"/>
    </physiologicalReaction>
</comment>
<comment type="function">
    <text evidence="2">Purine salvage pathway enzyme that catalyzes the transfer of the ribosyl-5-phosphate group from 5-phospho-alpha-D-ribose 1-diphosphate (PRPP) to the N9 position of the 6-oxopurines hypoxanthine and guanine to form the corresponding ribonucleotides IMP (inosine 5'-monophosphate) and GMP (guanosine 5'-monophosphate), with the release of PPi.</text>
</comment>
<evidence type="ECO:0000256" key="1">
    <source>
        <dbReference type="ARBA" id="ARBA00001946"/>
    </source>
</evidence>
<evidence type="ECO:0000256" key="2">
    <source>
        <dbReference type="ARBA" id="ARBA00002049"/>
    </source>
</evidence>
<comment type="pathway">
    <text evidence="5">Purine metabolism; GMP biosynthesis via salvage pathway; GMP from guanine: step 1/1.</text>
</comment>
<evidence type="ECO:0000313" key="18">
    <source>
        <dbReference type="EMBL" id="SEN41788.1"/>
    </source>
</evidence>
<comment type="cofactor">
    <cofactor evidence="1 16">
        <name>Mg(2+)</name>
        <dbReference type="ChEBI" id="CHEBI:18420"/>
    </cofactor>
</comment>
<dbReference type="GO" id="GO:0000166">
    <property type="term" value="F:nucleotide binding"/>
    <property type="evidence" value="ECO:0007669"/>
    <property type="project" value="UniProtKB-KW"/>
</dbReference>